<dbReference type="Proteomes" id="UP001159641">
    <property type="component" value="Unassembled WGS sequence"/>
</dbReference>
<evidence type="ECO:0000313" key="3">
    <source>
        <dbReference type="Proteomes" id="UP001159641"/>
    </source>
</evidence>
<evidence type="ECO:0000256" key="1">
    <source>
        <dbReference type="SAM" id="MobiDB-lite"/>
    </source>
</evidence>
<dbReference type="AlphaFoldDB" id="A0AB34GP55"/>
<dbReference type="EMBL" id="JAIQCJ010002164">
    <property type="protein sequence ID" value="KAJ8780214.1"/>
    <property type="molecule type" value="Genomic_DNA"/>
</dbReference>
<accession>A0AB34GP55</accession>
<name>A0AB34GP55_ESCRO</name>
<protein>
    <submittedName>
        <fullName evidence="2">Uncharacterized protein</fullName>
    </submittedName>
</protein>
<proteinExistence type="predicted"/>
<feature type="compositionally biased region" description="Basic and acidic residues" evidence="1">
    <location>
        <begin position="117"/>
        <end position="128"/>
    </location>
</feature>
<sequence length="128" mass="13871">MFTTPPLTSNVQQRCCKFEVKGSGEAARLAGVNVLFAFRPSMCSCPELPGPDQPRKTLLGAGRRGPGLQAIPVVSWAGQLQQAWAATQQTHEWEAGPSRRPSSWLQLTLVSGQQGRTDNRDGKNGPWA</sequence>
<keyword evidence="3" id="KW-1185">Reference proteome</keyword>
<evidence type="ECO:0000313" key="2">
    <source>
        <dbReference type="EMBL" id="KAJ8780214.1"/>
    </source>
</evidence>
<comment type="caution">
    <text evidence="2">The sequence shown here is derived from an EMBL/GenBank/DDBJ whole genome shotgun (WGS) entry which is preliminary data.</text>
</comment>
<organism evidence="2 3">
    <name type="scientific">Eschrichtius robustus</name>
    <name type="common">California gray whale</name>
    <name type="synonym">Eschrichtius gibbosus</name>
    <dbReference type="NCBI Taxonomy" id="9764"/>
    <lineage>
        <taxon>Eukaryota</taxon>
        <taxon>Metazoa</taxon>
        <taxon>Chordata</taxon>
        <taxon>Craniata</taxon>
        <taxon>Vertebrata</taxon>
        <taxon>Euteleostomi</taxon>
        <taxon>Mammalia</taxon>
        <taxon>Eutheria</taxon>
        <taxon>Laurasiatheria</taxon>
        <taxon>Artiodactyla</taxon>
        <taxon>Whippomorpha</taxon>
        <taxon>Cetacea</taxon>
        <taxon>Mysticeti</taxon>
        <taxon>Eschrichtiidae</taxon>
        <taxon>Eschrichtius</taxon>
    </lineage>
</organism>
<reference evidence="2 3" key="1">
    <citation type="submission" date="2022-11" db="EMBL/GenBank/DDBJ databases">
        <title>Whole genome sequence of Eschrichtius robustus ER-17-0199.</title>
        <authorList>
            <person name="Bruniche-Olsen A."/>
            <person name="Black A.N."/>
            <person name="Fields C.J."/>
            <person name="Walden K."/>
            <person name="Dewoody J.A."/>
        </authorList>
    </citation>
    <scope>NUCLEOTIDE SEQUENCE [LARGE SCALE GENOMIC DNA]</scope>
    <source>
        <strain evidence="2">ER-17-0199</strain>
        <tissue evidence="2">Blubber</tissue>
    </source>
</reference>
<gene>
    <name evidence="2" type="ORF">J1605_011817</name>
</gene>
<feature type="region of interest" description="Disordered" evidence="1">
    <location>
        <begin position="109"/>
        <end position="128"/>
    </location>
</feature>